<dbReference type="OrthoDB" id="415590at2759"/>
<dbReference type="PANTHER" id="PTHR42774">
    <property type="entry name" value="PHOSPHOTRANSFERASE SYSTEM TRANSPORT PROTEIN"/>
    <property type="match status" value="1"/>
</dbReference>
<dbReference type="GeneID" id="9039468"/>
<dbReference type="RefSeq" id="XP_002787433.1">
    <property type="nucleotide sequence ID" value="XM_002787387.1"/>
</dbReference>
<evidence type="ECO:0000313" key="4">
    <source>
        <dbReference type="EMBL" id="EER19229.1"/>
    </source>
</evidence>
<dbReference type="Proteomes" id="UP000007800">
    <property type="component" value="Unassembled WGS sequence"/>
</dbReference>
<keyword evidence="1" id="KW-0808">Transferase</keyword>
<dbReference type="InterPro" id="IPR002173">
    <property type="entry name" value="Carboh/pur_kinase_PfkB_CS"/>
</dbReference>
<dbReference type="InterPro" id="IPR052562">
    <property type="entry name" value="Ketohexokinase-related"/>
</dbReference>
<feature type="domain" description="Carbohydrate kinase PfkB" evidence="3">
    <location>
        <begin position="76"/>
        <end position="184"/>
    </location>
</feature>
<gene>
    <name evidence="4" type="ORF">Pmar_PMAR028695</name>
</gene>
<proteinExistence type="predicted"/>
<evidence type="ECO:0000256" key="2">
    <source>
        <dbReference type="ARBA" id="ARBA00022777"/>
    </source>
</evidence>
<dbReference type="Pfam" id="PF00294">
    <property type="entry name" value="PfkB"/>
    <property type="match status" value="1"/>
</dbReference>
<dbReference type="PROSITE" id="PS00584">
    <property type="entry name" value="PFKB_KINASES_2"/>
    <property type="match status" value="1"/>
</dbReference>
<dbReference type="Gene3D" id="3.40.1190.20">
    <property type="match status" value="1"/>
</dbReference>
<sequence length="198" mass="22707">MDSPYPRWEPTILCVGLVCRDITVEVPTYPRPDSKMMPDEIPMMKFQHYWDSTQVSCLYLDGRFPYVAEVYAIEASQRKVPIVMDVERADRDKLNELLVLCTGIVVSGYHTLTEVEDTLYGGVNLFDKCSNLEWMVVTMGKDGAEMILRQDRKKRERIPPHVVDDVVDTTGAGDAFQAGLVYSMCKRRMQQQEKETDV</sequence>
<keyword evidence="2" id="KW-0418">Kinase</keyword>
<evidence type="ECO:0000259" key="3">
    <source>
        <dbReference type="Pfam" id="PF00294"/>
    </source>
</evidence>
<reference evidence="4 5" key="1">
    <citation type="submission" date="2008-07" db="EMBL/GenBank/DDBJ databases">
        <authorList>
            <person name="El-Sayed N."/>
            <person name="Caler E."/>
            <person name="Inman J."/>
            <person name="Amedeo P."/>
            <person name="Hass B."/>
            <person name="Wortman J."/>
        </authorList>
    </citation>
    <scope>NUCLEOTIDE SEQUENCE [LARGE SCALE GENOMIC DNA]</scope>
    <source>
        <strain evidence="5">ATCC 50983 / TXsc</strain>
    </source>
</reference>
<dbReference type="InterPro" id="IPR029056">
    <property type="entry name" value="Ribokinase-like"/>
</dbReference>
<dbReference type="AlphaFoldDB" id="C5K8M2"/>
<keyword evidence="5" id="KW-1185">Reference proteome</keyword>
<dbReference type="PANTHER" id="PTHR42774:SF3">
    <property type="entry name" value="KETOHEXOKINASE"/>
    <property type="match status" value="1"/>
</dbReference>
<dbReference type="InterPro" id="IPR011611">
    <property type="entry name" value="PfkB_dom"/>
</dbReference>
<organism evidence="5">
    <name type="scientific">Perkinsus marinus (strain ATCC 50983 / TXsc)</name>
    <dbReference type="NCBI Taxonomy" id="423536"/>
    <lineage>
        <taxon>Eukaryota</taxon>
        <taxon>Sar</taxon>
        <taxon>Alveolata</taxon>
        <taxon>Perkinsozoa</taxon>
        <taxon>Perkinsea</taxon>
        <taxon>Perkinsida</taxon>
        <taxon>Perkinsidae</taxon>
        <taxon>Perkinsus</taxon>
    </lineage>
</organism>
<protein>
    <recommendedName>
        <fullName evidence="3">Carbohydrate kinase PfkB domain-containing protein</fullName>
    </recommendedName>
</protein>
<accession>C5K8M2</accession>
<evidence type="ECO:0000313" key="5">
    <source>
        <dbReference type="Proteomes" id="UP000007800"/>
    </source>
</evidence>
<dbReference type="InParanoid" id="C5K8M2"/>
<dbReference type="GO" id="GO:0016301">
    <property type="term" value="F:kinase activity"/>
    <property type="evidence" value="ECO:0007669"/>
    <property type="project" value="UniProtKB-KW"/>
</dbReference>
<evidence type="ECO:0000256" key="1">
    <source>
        <dbReference type="ARBA" id="ARBA00022679"/>
    </source>
</evidence>
<dbReference type="SUPFAM" id="SSF53613">
    <property type="entry name" value="Ribokinase-like"/>
    <property type="match status" value="1"/>
</dbReference>
<dbReference type="EMBL" id="GG671131">
    <property type="protein sequence ID" value="EER19229.1"/>
    <property type="molecule type" value="Genomic_DNA"/>
</dbReference>
<name>C5K8M2_PERM5</name>